<dbReference type="GO" id="GO:0032259">
    <property type="term" value="P:methylation"/>
    <property type="evidence" value="ECO:0007669"/>
    <property type="project" value="UniProtKB-KW"/>
</dbReference>
<gene>
    <name evidence="2" type="ORF">SAMN04488515_3186</name>
</gene>
<keyword evidence="2" id="KW-0489">Methyltransferase</keyword>
<dbReference type="InterPro" id="IPR050723">
    <property type="entry name" value="CFA/CMAS"/>
</dbReference>
<reference evidence="2 3" key="1">
    <citation type="submission" date="2016-10" db="EMBL/GenBank/DDBJ databases">
        <authorList>
            <person name="de Groot N.N."/>
        </authorList>
    </citation>
    <scope>NUCLEOTIDE SEQUENCE [LARGE SCALE GENOMIC DNA]</scope>
    <source>
        <strain evidence="2 3">DSM 17925</strain>
    </source>
</reference>
<dbReference type="InterPro" id="IPR041698">
    <property type="entry name" value="Methyltransf_25"/>
</dbReference>
<organism evidence="2 3">
    <name type="scientific">Cognatiyoonia koreensis</name>
    <dbReference type="NCBI Taxonomy" id="364200"/>
    <lineage>
        <taxon>Bacteria</taxon>
        <taxon>Pseudomonadati</taxon>
        <taxon>Pseudomonadota</taxon>
        <taxon>Alphaproteobacteria</taxon>
        <taxon>Rhodobacterales</taxon>
        <taxon>Paracoccaceae</taxon>
        <taxon>Cognatiyoonia</taxon>
    </lineage>
</organism>
<evidence type="ECO:0000313" key="3">
    <source>
        <dbReference type="Proteomes" id="UP000199167"/>
    </source>
</evidence>
<feature type="domain" description="Methyltransferase" evidence="1">
    <location>
        <begin position="52"/>
        <end position="145"/>
    </location>
</feature>
<dbReference type="SUPFAM" id="SSF53335">
    <property type="entry name" value="S-adenosyl-L-methionine-dependent methyltransferases"/>
    <property type="match status" value="1"/>
</dbReference>
<evidence type="ECO:0000313" key="2">
    <source>
        <dbReference type="EMBL" id="SEW44373.1"/>
    </source>
</evidence>
<dbReference type="InterPro" id="IPR029063">
    <property type="entry name" value="SAM-dependent_MTases_sf"/>
</dbReference>
<dbReference type="STRING" id="364200.SAMN04488515_3186"/>
<dbReference type="PANTHER" id="PTHR43667:SF2">
    <property type="entry name" value="FATTY ACID C-METHYL TRANSFERASE"/>
    <property type="match status" value="1"/>
</dbReference>
<name>A0A1I0RT63_9RHOB</name>
<dbReference type="GO" id="GO:0008168">
    <property type="term" value="F:methyltransferase activity"/>
    <property type="evidence" value="ECO:0007669"/>
    <property type="project" value="UniProtKB-KW"/>
</dbReference>
<dbReference type="EMBL" id="FOIZ01000002">
    <property type="protein sequence ID" value="SEW44373.1"/>
    <property type="molecule type" value="Genomic_DNA"/>
</dbReference>
<dbReference type="Proteomes" id="UP000199167">
    <property type="component" value="Unassembled WGS sequence"/>
</dbReference>
<protein>
    <submittedName>
        <fullName evidence="2">Methyltransferase domain-containing protein</fullName>
    </submittedName>
</protein>
<dbReference type="Pfam" id="PF13649">
    <property type="entry name" value="Methyltransf_25"/>
    <property type="match status" value="1"/>
</dbReference>
<sequence length="267" mass="30089">MNAIEPKGAVFEQEATVNDWDEDYYPPLAIALYDRSIPWMLNAMGAKPDDLVLDAGCGPGVHSIRAANYGCRVHAIDLSETMLSHARDRAKAAGVDDKITFRQANLVEFHPEKPYRFVFSWGVIIHVPQVDEALKSLADAVESGGSLALQLVMEGSADFMVERALRAVMGKPLKDREKTDFGTGNWYTMNGERLWVLRFNLRDLDKRMATLGFKRIARRAAEATEHQRRLTGWTRNILLRINDVISRFNILPGLASTQILVYRKINS</sequence>
<dbReference type="RefSeq" id="WP_089996850.1">
    <property type="nucleotide sequence ID" value="NZ_FOIZ01000002.1"/>
</dbReference>
<dbReference type="OrthoDB" id="9765084at2"/>
<proteinExistence type="predicted"/>
<keyword evidence="3" id="KW-1185">Reference proteome</keyword>
<dbReference type="AlphaFoldDB" id="A0A1I0RT63"/>
<accession>A0A1I0RT63</accession>
<evidence type="ECO:0000259" key="1">
    <source>
        <dbReference type="Pfam" id="PF13649"/>
    </source>
</evidence>
<dbReference type="CDD" id="cd02440">
    <property type="entry name" value="AdoMet_MTases"/>
    <property type="match status" value="1"/>
</dbReference>
<dbReference type="PANTHER" id="PTHR43667">
    <property type="entry name" value="CYCLOPROPANE-FATTY-ACYL-PHOSPHOLIPID SYNTHASE"/>
    <property type="match status" value="1"/>
</dbReference>
<keyword evidence="2" id="KW-0808">Transferase</keyword>
<dbReference type="Gene3D" id="3.40.50.150">
    <property type="entry name" value="Vaccinia Virus protein VP39"/>
    <property type="match status" value="1"/>
</dbReference>